<protein>
    <submittedName>
        <fullName evidence="5">Uncharacterized protein</fullName>
    </submittedName>
</protein>
<dbReference type="GeneID" id="43671943"/>
<sequence length="125" mass="14039">MLHVIFQSKELQVLIVYDRTSIWVLMFGISHDDPVEKFTEEYCRSAMDKAIGEQTDYEIANICAWEAPLRISDFYGSPAFPNAFVLGDVTHSFPNTGGLGANTDSQSPPMYIHNLGWKIHAVKEG</sequence>
<keyword evidence="2" id="KW-0285">Flavoprotein</keyword>
<dbReference type="GO" id="GO:0016709">
    <property type="term" value="F:oxidoreductase activity, acting on paired donors, with incorporation or reduction of molecular oxygen, NAD(P)H as one donor, and incorporation of one atom of oxygen"/>
    <property type="evidence" value="ECO:0007669"/>
    <property type="project" value="UniProtKB-ARBA"/>
</dbReference>
<evidence type="ECO:0000313" key="6">
    <source>
        <dbReference type="Proteomes" id="UP000325579"/>
    </source>
</evidence>
<proteinExistence type="predicted"/>
<dbReference type="Gene3D" id="3.50.50.60">
    <property type="entry name" value="FAD/NAD(P)-binding domain"/>
    <property type="match status" value="1"/>
</dbReference>
<evidence type="ECO:0000256" key="1">
    <source>
        <dbReference type="ARBA" id="ARBA00001974"/>
    </source>
</evidence>
<name>A0A5N7DCJ4_9EURO</name>
<accession>A0A5N6HUV9</accession>
<dbReference type="GO" id="GO:0071949">
    <property type="term" value="F:FAD binding"/>
    <property type="evidence" value="ECO:0007669"/>
    <property type="project" value="InterPro"/>
</dbReference>
<gene>
    <name evidence="5" type="ORF">BDV37DRAFT_283227</name>
</gene>
<dbReference type="OrthoDB" id="2690153at2759"/>
<evidence type="ECO:0000256" key="2">
    <source>
        <dbReference type="ARBA" id="ARBA00022630"/>
    </source>
</evidence>
<evidence type="ECO:0000256" key="4">
    <source>
        <dbReference type="ARBA" id="ARBA00023002"/>
    </source>
</evidence>
<comment type="cofactor">
    <cofactor evidence="1">
        <name>FAD</name>
        <dbReference type="ChEBI" id="CHEBI:57692"/>
    </cofactor>
</comment>
<dbReference type="Gene3D" id="3.30.9.10">
    <property type="entry name" value="D-Amino Acid Oxidase, subunit A, domain 2"/>
    <property type="match status" value="1"/>
</dbReference>
<dbReference type="PANTHER" id="PTHR43004">
    <property type="entry name" value="TRK SYSTEM POTASSIUM UPTAKE PROTEIN"/>
    <property type="match status" value="1"/>
</dbReference>
<dbReference type="AlphaFoldDB" id="A0A5N7DCJ4"/>
<accession>A0A5N7DCJ4</accession>
<dbReference type="InterPro" id="IPR002938">
    <property type="entry name" value="FAD-bd"/>
</dbReference>
<keyword evidence="6" id="KW-1185">Reference proteome</keyword>
<keyword evidence="4" id="KW-0560">Oxidoreductase</keyword>
<evidence type="ECO:0000313" key="5">
    <source>
        <dbReference type="EMBL" id="KAE8403964.1"/>
    </source>
</evidence>
<reference evidence="5 6" key="1">
    <citation type="submission" date="2019-04" db="EMBL/GenBank/DDBJ databases">
        <authorList>
            <consortium name="DOE Joint Genome Institute"/>
            <person name="Mondo S."/>
            <person name="Kjaerbolling I."/>
            <person name="Vesth T."/>
            <person name="Frisvad J.C."/>
            <person name="Nybo J.L."/>
            <person name="Theobald S."/>
            <person name="Kildgaard S."/>
            <person name="Isbrandt T."/>
            <person name="Kuo A."/>
            <person name="Sato A."/>
            <person name="Lyhne E.K."/>
            <person name="Kogle M.E."/>
            <person name="Wiebenga A."/>
            <person name="Kun R.S."/>
            <person name="Lubbers R.J."/>
            <person name="Makela M.R."/>
            <person name="Barry K."/>
            <person name="Chovatia M."/>
            <person name="Clum A."/>
            <person name="Daum C."/>
            <person name="Haridas S."/>
            <person name="He G."/>
            <person name="LaButti K."/>
            <person name="Lipzen A."/>
            <person name="Riley R."/>
            <person name="Salamov A."/>
            <person name="Simmons B.A."/>
            <person name="Magnuson J.K."/>
            <person name="Henrissat B."/>
            <person name="Mortensen U.H."/>
            <person name="Larsen T.O."/>
            <person name="Devries R.P."/>
            <person name="Grigoriev I.V."/>
            <person name="Machida M."/>
            <person name="Baker S.E."/>
            <person name="Andersen M.R."/>
            <person name="Cantor M.N."/>
            <person name="Hua S.X."/>
        </authorList>
    </citation>
    <scope>NUCLEOTIDE SEQUENCE [LARGE SCALE GENOMIC DNA]</scope>
    <source>
        <strain evidence="5 6">CBS 119388</strain>
    </source>
</reference>
<dbReference type="InterPro" id="IPR050641">
    <property type="entry name" value="RIFMO-like"/>
</dbReference>
<evidence type="ECO:0000256" key="3">
    <source>
        <dbReference type="ARBA" id="ARBA00022827"/>
    </source>
</evidence>
<keyword evidence="3" id="KW-0274">FAD</keyword>
<dbReference type="PANTHER" id="PTHR43004:SF19">
    <property type="entry name" value="BINDING MONOOXYGENASE, PUTATIVE (JCVI)-RELATED"/>
    <property type="match status" value="1"/>
</dbReference>
<dbReference type="RefSeq" id="XP_031941283.1">
    <property type="nucleotide sequence ID" value="XM_032087252.1"/>
</dbReference>
<dbReference type="Proteomes" id="UP000325579">
    <property type="component" value="Unassembled WGS sequence"/>
</dbReference>
<dbReference type="Pfam" id="PF01494">
    <property type="entry name" value="FAD_binding_3"/>
    <property type="match status" value="1"/>
</dbReference>
<organism evidence="5 6">
    <name type="scientific">Aspergillus pseudonomiae</name>
    <dbReference type="NCBI Taxonomy" id="1506151"/>
    <lineage>
        <taxon>Eukaryota</taxon>
        <taxon>Fungi</taxon>
        <taxon>Dikarya</taxon>
        <taxon>Ascomycota</taxon>
        <taxon>Pezizomycotina</taxon>
        <taxon>Eurotiomycetes</taxon>
        <taxon>Eurotiomycetidae</taxon>
        <taxon>Eurotiales</taxon>
        <taxon>Aspergillaceae</taxon>
        <taxon>Aspergillus</taxon>
        <taxon>Aspergillus subgen. Circumdati</taxon>
    </lineage>
</organism>
<dbReference type="EMBL" id="ML736771">
    <property type="protein sequence ID" value="KAE8403964.1"/>
    <property type="molecule type" value="Genomic_DNA"/>
</dbReference>
<dbReference type="InterPro" id="IPR036188">
    <property type="entry name" value="FAD/NAD-bd_sf"/>
</dbReference>